<dbReference type="AlphaFoldDB" id="A0A8D3CLF6"/>
<reference evidence="12" key="2">
    <citation type="submission" date="2025-08" db="UniProtKB">
        <authorList>
            <consortium name="Ensembl"/>
        </authorList>
    </citation>
    <scope>IDENTIFICATION</scope>
</reference>
<protein>
    <submittedName>
        <fullName evidence="12">Myosin XVB</fullName>
    </submittedName>
</protein>
<dbReference type="Proteomes" id="UP000694558">
    <property type="component" value="Chromosome 18"/>
</dbReference>
<dbReference type="SUPFAM" id="SSF50044">
    <property type="entry name" value="SH3-domain"/>
    <property type="match status" value="1"/>
</dbReference>
<dbReference type="InterPro" id="IPR038185">
    <property type="entry name" value="MyTH4_dom_sf"/>
</dbReference>
<dbReference type="InterPro" id="IPR000299">
    <property type="entry name" value="FERM_domain"/>
</dbReference>
<evidence type="ECO:0000256" key="2">
    <source>
        <dbReference type="ARBA" id="ARBA00008314"/>
    </source>
</evidence>
<feature type="domain" description="FERM" evidence="10">
    <location>
        <begin position="354"/>
        <end position="662"/>
    </location>
</feature>
<keyword evidence="6" id="KW-0009">Actin-binding</keyword>
<name>A0A8D3CLF6_SCOMX</name>
<dbReference type="Ensembl" id="ENSSMAT00000061005.1">
    <property type="protein sequence ID" value="ENSSMAP00000048114.1"/>
    <property type="gene ID" value="ENSSMAG00000018312.2"/>
</dbReference>
<reference evidence="12" key="1">
    <citation type="submission" date="2023-05" db="EMBL/GenBank/DDBJ databases">
        <title>High-quality long-read genome of Scophthalmus maximus.</title>
        <authorList>
            <person name="Lien S."/>
            <person name="Martinez P."/>
        </authorList>
    </citation>
    <scope>NUCLEOTIDE SEQUENCE [LARGE SCALE GENOMIC DNA]</scope>
</reference>
<dbReference type="Gene3D" id="1.25.40.530">
    <property type="entry name" value="MyTH4 domain"/>
    <property type="match status" value="1"/>
</dbReference>
<dbReference type="Gene3D" id="2.30.30.40">
    <property type="entry name" value="SH3 Domains"/>
    <property type="match status" value="1"/>
</dbReference>
<evidence type="ECO:0000256" key="8">
    <source>
        <dbReference type="SAM" id="MobiDB-lite"/>
    </source>
</evidence>
<evidence type="ECO:0000259" key="11">
    <source>
        <dbReference type="PROSITE" id="PS51016"/>
    </source>
</evidence>
<proteinExistence type="inferred from homology"/>
<evidence type="ECO:0000259" key="10">
    <source>
        <dbReference type="PROSITE" id="PS50057"/>
    </source>
</evidence>
<feature type="domain" description="SH3" evidence="9">
    <location>
        <begin position="78"/>
        <end position="139"/>
    </location>
</feature>
<dbReference type="PROSITE" id="PS50002">
    <property type="entry name" value="SH3"/>
    <property type="match status" value="1"/>
</dbReference>
<evidence type="ECO:0000313" key="13">
    <source>
        <dbReference type="Proteomes" id="UP000694558"/>
    </source>
</evidence>
<dbReference type="GO" id="GO:0005856">
    <property type="term" value="C:cytoskeleton"/>
    <property type="evidence" value="ECO:0007669"/>
    <property type="project" value="InterPro"/>
</dbReference>
<dbReference type="InterPro" id="IPR019748">
    <property type="entry name" value="FERM_central"/>
</dbReference>
<dbReference type="SMART" id="SM00295">
    <property type="entry name" value="B41"/>
    <property type="match status" value="1"/>
</dbReference>
<dbReference type="SMART" id="SM00139">
    <property type="entry name" value="MyTH4"/>
    <property type="match status" value="1"/>
</dbReference>
<dbReference type="PROSITE" id="PS50057">
    <property type="entry name" value="FERM_3"/>
    <property type="match status" value="1"/>
</dbReference>
<dbReference type="InterPro" id="IPR019749">
    <property type="entry name" value="Band_41_domain"/>
</dbReference>
<evidence type="ECO:0000256" key="1">
    <source>
        <dbReference type="ARBA" id="ARBA00004496"/>
    </source>
</evidence>
<feature type="region of interest" description="Disordered" evidence="8">
    <location>
        <begin position="162"/>
        <end position="188"/>
    </location>
</feature>
<keyword evidence="4" id="KW-0963">Cytoplasm</keyword>
<dbReference type="Gene3D" id="3.10.20.90">
    <property type="entry name" value="Phosphatidylinositol 3-kinase Catalytic Subunit, Chain A, domain 1"/>
    <property type="match status" value="1"/>
</dbReference>
<dbReference type="InterPro" id="IPR001452">
    <property type="entry name" value="SH3_domain"/>
</dbReference>
<evidence type="ECO:0000259" key="9">
    <source>
        <dbReference type="PROSITE" id="PS50002"/>
    </source>
</evidence>
<evidence type="ECO:0000313" key="12">
    <source>
        <dbReference type="Ensembl" id="ENSSMAP00000048114.1"/>
    </source>
</evidence>
<dbReference type="PANTHER" id="PTHR22692">
    <property type="entry name" value="MYOSIN VII, XV"/>
    <property type="match status" value="1"/>
</dbReference>
<organism evidence="12 13">
    <name type="scientific">Scophthalmus maximus</name>
    <name type="common">Turbot</name>
    <name type="synonym">Psetta maxima</name>
    <dbReference type="NCBI Taxonomy" id="52904"/>
    <lineage>
        <taxon>Eukaryota</taxon>
        <taxon>Metazoa</taxon>
        <taxon>Chordata</taxon>
        <taxon>Craniata</taxon>
        <taxon>Vertebrata</taxon>
        <taxon>Euteleostomi</taxon>
        <taxon>Actinopterygii</taxon>
        <taxon>Neopterygii</taxon>
        <taxon>Teleostei</taxon>
        <taxon>Neoteleostei</taxon>
        <taxon>Acanthomorphata</taxon>
        <taxon>Carangaria</taxon>
        <taxon>Pleuronectiformes</taxon>
        <taxon>Pleuronectoidei</taxon>
        <taxon>Scophthalmidae</taxon>
        <taxon>Scophthalmus</taxon>
    </lineage>
</organism>
<accession>A0A8D3CLF6</accession>
<feature type="domain" description="MyTH4" evidence="11">
    <location>
        <begin position="197"/>
        <end position="351"/>
    </location>
</feature>
<dbReference type="PANTHER" id="PTHR22692:SF16">
    <property type="entry name" value="MYOSIN XVB"/>
    <property type="match status" value="1"/>
</dbReference>
<comment type="similarity">
    <text evidence="2">Belongs to the TRAFAC class myosin-kinesin ATPase superfamily. Myosin family.</text>
</comment>
<evidence type="ECO:0000256" key="7">
    <source>
        <dbReference type="PROSITE-ProRule" id="PRU00192"/>
    </source>
</evidence>
<keyword evidence="3 7" id="KW-0728">SH3 domain</keyword>
<evidence type="ECO:0000256" key="4">
    <source>
        <dbReference type="ARBA" id="ARBA00022490"/>
    </source>
</evidence>
<dbReference type="SMART" id="SM00326">
    <property type="entry name" value="SH3"/>
    <property type="match status" value="1"/>
</dbReference>
<dbReference type="Pfam" id="PF07653">
    <property type="entry name" value="SH3_2"/>
    <property type="match status" value="1"/>
</dbReference>
<keyword evidence="5" id="KW-0677">Repeat</keyword>
<sequence length="662" mass="74435">MKDLLANFSVGTTISTIQDDNMKKRIIIAARDNWENYFSRLFPVMVSKTKVVLGVSHRGIHLLKVARASGINSKHLRLLRSHVIALKSFVTDDKSLLSFCKGDIIKLLPMEGLQTGWRFGTMGARSGLFPEDVTQPSAALDYNCLHLERRDTWRKSIRGTKLVSPPKALSPGPIRRHSADSEGPSRDALLQGSVQGSVERPVQSSTQGPLFFVPLSQFHLFVLPDLMQFMGDRQLKKKTTQSDCLRQILLLGKEKELLRDEIYCQVIKQTTNNPTKSSCILGWQLLTLMTGFFPYSGTLQPYVTLHLNNISQDYEHPYQEMANVCLDNLQRSLSFGGRRNIPSHIEMKADKTFRNIHIQLPGGGDFPIKIHSFSMAADVVEEFCKEIGISDLTEIREFSILSRRLKDGIVRPLHAKEYLFDFLLDDNSIVLFLKRVIWRSPLSFRSELYMEFHYQQLLGDYLSGLLMLPPAASGSSSVQHIAELSALQHLARGRGNQPSLPEIKEYLPPQLDWFRSQAEEIQSFCLGQIAAMQSLSPQEAKIRFVGSRLPLFGFNTYLAKTVSQHGCPSPCVVSISEEGMLFLHPKTQEQAFMIPLADVQAMCTIRPKRRGKGPAVNINYGNPAHPKNVTIYLKQAKELCHILAVMIEELIGPSVNSSISNC</sequence>
<evidence type="ECO:0000256" key="6">
    <source>
        <dbReference type="ARBA" id="ARBA00023203"/>
    </source>
</evidence>
<dbReference type="PROSITE" id="PS51016">
    <property type="entry name" value="MYTH4"/>
    <property type="match status" value="1"/>
</dbReference>
<dbReference type="GO" id="GO:0003779">
    <property type="term" value="F:actin binding"/>
    <property type="evidence" value="ECO:0007669"/>
    <property type="project" value="UniProtKB-KW"/>
</dbReference>
<dbReference type="Pfam" id="PF00784">
    <property type="entry name" value="MyTH4"/>
    <property type="match status" value="1"/>
</dbReference>
<evidence type="ECO:0000256" key="5">
    <source>
        <dbReference type="ARBA" id="ARBA00022737"/>
    </source>
</evidence>
<dbReference type="CDD" id="cd14473">
    <property type="entry name" value="FERM_B-lobe"/>
    <property type="match status" value="1"/>
</dbReference>
<dbReference type="InterPro" id="IPR036028">
    <property type="entry name" value="SH3-like_dom_sf"/>
</dbReference>
<comment type="subcellular location">
    <subcellularLocation>
        <location evidence="1">Cytoplasm</location>
    </subcellularLocation>
</comment>
<evidence type="ECO:0000256" key="3">
    <source>
        <dbReference type="ARBA" id="ARBA00022443"/>
    </source>
</evidence>
<dbReference type="InterPro" id="IPR000857">
    <property type="entry name" value="MyTH4_dom"/>
</dbReference>
<dbReference type="InterPro" id="IPR051567">
    <property type="entry name" value="Unconventional_Myosin_ATPase"/>
</dbReference>
<dbReference type="GeneTree" id="ENSGT00930000151032"/>